<gene>
    <name evidence="1" type="ORF">GOP47_0016130</name>
</gene>
<protein>
    <submittedName>
        <fullName evidence="1">Uncharacterized protein</fullName>
    </submittedName>
</protein>
<accession>A0A9D4UKZ4</accession>
<dbReference type="Proteomes" id="UP000886520">
    <property type="component" value="Chromosome 15"/>
</dbReference>
<evidence type="ECO:0000313" key="2">
    <source>
        <dbReference type="Proteomes" id="UP000886520"/>
    </source>
</evidence>
<sequence>MCIFYLSATSCSTVYLSATSCSREGEAPFRRAIDGDLAVPTQISAVDEHVVGLWDDKARRKTELNGEAAPATGRESDAVSLNPIRACLHEQSFAALVGDDHVERHQRTSVCVCG</sequence>
<dbReference type="AlphaFoldDB" id="A0A9D4UKZ4"/>
<proteinExistence type="predicted"/>
<reference evidence="1" key="1">
    <citation type="submission" date="2021-01" db="EMBL/GenBank/DDBJ databases">
        <title>Adiantum capillus-veneris genome.</title>
        <authorList>
            <person name="Fang Y."/>
            <person name="Liao Q."/>
        </authorList>
    </citation>
    <scope>NUCLEOTIDE SEQUENCE</scope>
    <source>
        <strain evidence="1">H3</strain>
        <tissue evidence="1">Leaf</tissue>
    </source>
</reference>
<organism evidence="1 2">
    <name type="scientific">Adiantum capillus-veneris</name>
    <name type="common">Maidenhair fern</name>
    <dbReference type="NCBI Taxonomy" id="13818"/>
    <lineage>
        <taxon>Eukaryota</taxon>
        <taxon>Viridiplantae</taxon>
        <taxon>Streptophyta</taxon>
        <taxon>Embryophyta</taxon>
        <taxon>Tracheophyta</taxon>
        <taxon>Polypodiopsida</taxon>
        <taxon>Polypodiidae</taxon>
        <taxon>Polypodiales</taxon>
        <taxon>Pteridineae</taxon>
        <taxon>Pteridaceae</taxon>
        <taxon>Vittarioideae</taxon>
        <taxon>Adiantum</taxon>
    </lineage>
</organism>
<dbReference type="EMBL" id="JABFUD020000015">
    <property type="protein sequence ID" value="KAI5069829.1"/>
    <property type="molecule type" value="Genomic_DNA"/>
</dbReference>
<comment type="caution">
    <text evidence="1">The sequence shown here is derived from an EMBL/GenBank/DDBJ whole genome shotgun (WGS) entry which is preliminary data.</text>
</comment>
<keyword evidence="2" id="KW-1185">Reference proteome</keyword>
<evidence type="ECO:0000313" key="1">
    <source>
        <dbReference type="EMBL" id="KAI5069829.1"/>
    </source>
</evidence>
<name>A0A9D4UKZ4_ADICA</name>